<dbReference type="EMBL" id="CM003530">
    <property type="protein sequence ID" value="RCV17819.1"/>
    <property type="molecule type" value="Genomic_DNA"/>
</dbReference>
<feature type="region of interest" description="Disordered" evidence="16">
    <location>
        <begin position="1"/>
        <end position="29"/>
    </location>
</feature>
<sequence length="380" mass="39181">MVVVSGERCQPEGHDGRPGAGRSGPRLRRGARARPAVRCGAQAGGALCPNNLCCSKYGYCGRSCDHCGTGCHSQCAHGGGAARRPEARCAPTTSAAYGYCGRSCDHCGAGCQSQCAHGGGAQAGGAACPHGLCCSRYGYCGLGGDHCGAGCQGQCAAGVASVLTRELFDRMLPHRDDAACPGRGFYTYDAFVAAARAFPAFGATGGAAARKWEVAAFLAHTSHETSACKLMFYSLLRMCDVQVGRFPGATATRSNYNYGPAGEAIAADLLSNRDMLTADAVVAFKTALWLWMTPRAPTEPSCHAVATGQWAPTPADRAAGRRPGFGLTTSILTGGLQCAAGSGRVAFYKRYCDVLGVSYGPDLDCAGQAPFDGVLRSSAQ</sequence>
<dbReference type="Pfam" id="PF00187">
    <property type="entry name" value="Chitin_bind_1"/>
    <property type="match status" value="2"/>
</dbReference>
<feature type="disulfide bond" evidence="14">
    <location>
        <begin position="180"/>
        <end position="228"/>
    </location>
</feature>
<dbReference type="InterPro" id="IPR023346">
    <property type="entry name" value="Lysozyme-like_dom_sf"/>
</dbReference>
<evidence type="ECO:0000256" key="16">
    <source>
        <dbReference type="SAM" id="MobiDB-lite"/>
    </source>
</evidence>
<dbReference type="SMART" id="SM00270">
    <property type="entry name" value="ChtBD1"/>
    <property type="match status" value="3"/>
</dbReference>
<feature type="disulfide bond" evidence="14 15">
    <location>
        <begin position="39"/>
        <end position="54"/>
    </location>
</feature>
<organism evidence="18">
    <name type="scientific">Setaria italica</name>
    <name type="common">Foxtail millet</name>
    <name type="synonym">Panicum italicum</name>
    <dbReference type="NCBI Taxonomy" id="4555"/>
    <lineage>
        <taxon>Eukaryota</taxon>
        <taxon>Viridiplantae</taxon>
        <taxon>Streptophyta</taxon>
        <taxon>Embryophyta</taxon>
        <taxon>Tracheophyta</taxon>
        <taxon>Spermatophyta</taxon>
        <taxon>Magnoliopsida</taxon>
        <taxon>Liliopsida</taxon>
        <taxon>Poales</taxon>
        <taxon>Poaceae</taxon>
        <taxon>PACMAD clade</taxon>
        <taxon>Panicoideae</taxon>
        <taxon>Panicodae</taxon>
        <taxon>Paniceae</taxon>
        <taxon>Cenchrinae</taxon>
        <taxon>Setaria</taxon>
    </lineage>
</organism>
<keyword evidence="11" id="KW-0326">Glycosidase</keyword>
<dbReference type="Gene3D" id="1.10.530.10">
    <property type="match status" value="2"/>
</dbReference>
<feature type="disulfide bond" evidence="14">
    <location>
        <begin position="338"/>
        <end position="365"/>
    </location>
</feature>
<dbReference type="CDD" id="cd00035">
    <property type="entry name" value="ChtBD1"/>
    <property type="match status" value="2"/>
</dbReference>
<dbReference type="CDD" id="cd00325">
    <property type="entry name" value="chitinase_GH19"/>
    <property type="match status" value="1"/>
</dbReference>
<dbReference type="PROSITE" id="PS00773">
    <property type="entry name" value="CHITINASE_19_1"/>
    <property type="match status" value="1"/>
</dbReference>
<feature type="disulfide bond" evidence="14 15">
    <location>
        <begin position="48"/>
        <end position="60"/>
    </location>
</feature>
<reference evidence="18" key="2">
    <citation type="submission" date="2015-07" db="EMBL/GenBank/DDBJ databases">
        <authorList>
            <person name="Noorani M."/>
        </authorList>
    </citation>
    <scope>NUCLEOTIDE SEQUENCE</scope>
    <source>
        <strain evidence="18">Yugu1</strain>
    </source>
</reference>
<dbReference type="GO" id="GO:0000272">
    <property type="term" value="P:polysaccharide catabolic process"/>
    <property type="evidence" value="ECO:0007669"/>
    <property type="project" value="UniProtKB-KW"/>
</dbReference>
<evidence type="ECO:0000256" key="5">
    <source>
        <dbReference type="ARBA" id="ARBA00022729"/>
    </source>
</evidence>
<evidence type="ECO:0000256" key="14">
    <source>
        <dbReference type="PIRSR" id="PIRSR001060-2"/>
    </source>
</evidence>
<feature type="active site" description="Proton donor" evidence="13">
    <location>
        <position position="224"/>
    </location>
</feature>
<feature type="disulfide bond" evidence="15">
    <location>
        <begin position="128"/>
        <end position="140"/>
    </location>
</feature>
<evidence type="ECO:0000256" key="6">
    <source>
        <dbReference type="ARBA" id="ARBA00022801"/>
    </source>
</evidence>
<dbReference type="Pfam" id="PF00182">
    <property type="entry name" value="Glyco_hydro_19"/>
    <property type="match status" value="2"/>
</dbReference>
<comment type="caution">
    <text evidence="15">Lacks conserved residue(s) required for the propagation of feature annotation.</text>
</comment>
<dbReference type="OrthoDB" id="5985073at2759"/>
<evidence type="ECO:0000256" key="2">
    <source>
        <dbReference type="ARBA" id="ARBA00009373"/>
    </source>
</evidence>
<keyword evidence="7" id="KW-0611">Plant defense</keyword>
<dbReference type="PANTHER" id="PTHR22595">
    <property type="entry name" value="CHITINASE-RELATED"/>
    <property type="match status" value="1"/>
</dbReference>
<dbReference type="InterPro" id="IPR016283">
    <property type="entry name" value="Glyco_hydro_19"/>
</dbReference>
<keyword evidence="6" id="KW-0378">Hydrolase</keyword>
<evidence type="ECO:0000313" key="18">
    <source>
        <dbReference type="EMBL" id="RCV17819.1"/>
    </source>
</evidence>
<dbReference type="Gene3D" id="3.30.60.10">
    <property type="entry name" value="Endochitinase-like"/>
    <property type="match status" value="2"/>
</dbReference>
<protein>
    <recommendedName>
        <fullName evidence="3">chitinase</fullName>
        <ecNumber evidence="3">3.2.1.14</ecNumber>
    </recommendedName>
</protein>
<dbReference type="InterPro" id="IPR036861">
    <property type="entry name" value="Endochitinase-like_sf"/>
</dbReference>
<accession>A0A368QIP2</accession>
<evidence type="ECO:0000256" key="3">
    <source>
        <dbReference type="ARBA" id="ARBA00012729"/>
    </source>
</evidence>
<keyword evidence="5" id="KW-0732">Signal</keyword>
<evidence type="ECO:0000256" key="8">
    <source>
        <dbReference type="ARBA" id="ARBA00023024"/>
    </source>
</evidence>
<dbReference type="GO" id="GO:0008061">
    <property type="term" value="F:chitin binding"/>
    <property type="evidence" value="ECO:0007669"/>
    <property type="project" value="UniProtKB-UniRule"/>
</dbReference>
<feature type="disulfide bond" evidence="14 15">
    <location>
        <begin position="71"/>
        <end position="75"/>
    </location>
</feature>
<dbReference type="GO" id="GO:0006032">
    <property type="term" value="P:chitin catabolic process"/>
    <property type="evidence" value="ECO:0007669"/>
    <property type="project" value="UniProtKB-KW"/>
</dbReference>
<evidence type="ECO:0000256" key="12">
    <source>
        <dbReference type="ARBA" id="ARBA00023326"/>
    </source>
</evidence>
<dbReference type="InterPro" id="IPR001002">
    <property type="entry name" value="Chitin-bd_1"/>
</dbReference>
<feature type="disulfide bond" evidence="15">
    <location>
        <begin position="151"/>
        <end position="155"/>
    </location>
</feature>
<dbReference type="GO" id="GO:0008843">
    <property type="term" value="F:endochitinase activity"/>
    <property type="evidence" value="ECO:0007669"/>
    <property type="project" value="UniProtKB-EC"/>
</dbReference>
<keyword evidence="8" id="KW-0146">Chitin degradation</keyword>
<evidence type="ECO:0000256" key="1">
    <source>
        <dbReference type="ARBA" id="ARBA00000822"/>
    </source>
</evidence>
<dbReference type="GO" id="GO:0050832">
    <property type="term" value="P:defense response to fungus"/>
    <property type="evidence" value="ECO:0007669"/>
    <property type="project" value="UniProtKB-ARBA"/>
</dbReference>
<evidence type="ECO:0000256" key="7">
    <source>
        <dbReference type="ARBA" id="ARBA00022821"/>
    </source>
</evidence>
<feature type="domain" description="Chitin-binding type-1" evidence="17">
    <location>
        <begin position="36"/>
        <end position="77"/>
    </location>
</feature>
<evidence type="ECO:0000256" key="11">
    <source>
        <dbReference type="ARBA" id="ARBA00023295"/>
    </source>
</evidence>
<dbReference type="GO" id="GO:0016998">
    <property type="term" value="P:cell wall macromolecule catabolic process"/>
    <property type="evidence" value="ECO:0007669"/>
    <property type="project" value="InterPro"/>
</dbReference>
<dbReference type="PIRSF" id="PIRSF001060">
    <property type="entry name" value="Endochitinase"/>
    <property type="match status" value="1"/>
</dbReference>
<evidence type="ECO:0000256" key="9">
    <source>
        <dbReference type="ARBA" id="ARBA00023157"/>
    </source>
</evidence>
<comment type="catalytic activity">
    <reaction evidence="1">
        <text>Random endo-hydrolysis of N-acetyl-beta-D-glucosaminide (1-&gt;4)-beta-linkages in chitin and chitodextrins.</text>
        <dbReference type="EC" id="3.2.1.14"/>
    </reaction>
</comment>
<name>A0A368QIP2_SETIT</name>
<evidence type="ECO:0000256" key="10">
    <source>
        <dbReference type="ARBA" id="ARBA00023277"/>
    </source>
</evidence>
<dbReference type="AlphaFoldDB" id="A0A368QIP2"/>
<comment type="similarity">
    <text evidence="2">Belongs to the glycosyl hydrolase 19 family. Chitinase class I subfamily.</text>
</comment>
<evidence type="ECO:0000256" key="4">
    <source>
        <dbReference type="ARBA" id="ARBA00022669"/>
    </source>
</evidence>
<keyword evidence="4 15" id="KW-0147">Chitin-binding</keyword>
<dbReference type="SUPFAM" id="SSF53955">
    <property type="entry name" value="Lysozyme-like"/>
    <property type="match status" value="1"/>
</dbReference>
<keyword evidence="10" id="KW-0119">Carbohydrate metabolism</keyword>
<keyword evidence="9 14" id="KW-1015">Disulfide bond</keyword>
<dbReference type="InterPro" id="IPR000726">
    <property type="entry name" value="Glyco_hydro_19_cat"/>
</dbReference>
<reference evidence="18" key="1">
    <citation type="journal article" date="2012" name="Nat. Biotechnol.">
        <title>Reference genome sequence of the model plant Setaria.</title>
        <authorList>
            <person name="Bennetzen J.L."/>
            <person name="Schmutz J."/>
            <person name="Wang H."/>
            <person name="Percifield R."/>
            <person name="Hawkins J."/>
            <person name="Pontaroli A.C."/>
            <person name="Estep M."/>
            <person name="Feng L."/>
            <person name="Vaughn J.N."/>
            <person name="Grimwood J."/>
            <person name="Jenkins J."/>
            <person name="Barry K."/>
            <person name="Lindquist E."/>
            <person name="Hellsten U."/>
            <person name="Deshpande S."/>
            <person name="Wang X."/>
            <person name="Wu X."/>
            <person name="Mitros T."/>
            <person name="Triplett J."/>
            <person name="Yang X."/>
            <person name="Ye C.Y."/>
            <person name="Mauro-Herrera M."/>
            <person name="Wang L."/>
            <person name="Li P."/>
            <person name="Sharma M."/>
            <person name="Sharma R."/>
            <person name="Ronald P.C."/>
            <person name="Panaud O."/>
            <person name="Kellogg E.A."/>
            <person name="Brutnell T.P."/>
            <person name="Doust A.N."/>
            <person name="Tuskan G.A."/>
            <person name="Rokhsar D."/>
            <person name="Devos K.M."/>
        </authorList>
    </citation>
    <scope>NUCLEOTIDE SEQUENCE [LARGE SCALE GENOMIC DNA]</scope>
    <source>
        <strain evidence="18">Yugu1</strain>
    </source>
</reference>
<gene>
    <name evidence="18" type="ORF">SETIT_3G250200v2</name>
</gene>
<feature type="disulfide bond" evidence="14 15">
    <location>
        <begin position="53"/>
        <end position="67"/>
    </location>
</feature>
<feature type="disulfide bond" evidence="15">
    <location>
        <begin position="133"/>
        <end position="147"/>
    </location>
</feature>
<proteinExistence type="inferred from homology"/>
<dbReference type="Gene3D" id="3.30.20.10">
    <property type="entry name" value="Endochitinase, domain 2"/>
    <property type="match status" value="1"/>
</dbReference>
<dbReference type="EC" id="3.2.1.14" evidence="3"/>
<evidence type="ECO:0000256" key="13">
    <source>
        <dbReference type="PIRSR" id="PIRSR001060-1"/>
    </source>
</evidence>
<evidence type="ECO:0000259" key="17">
    <source>
        <dbReference type="PROSITE" id="PS50941"/>
    </source>
</evidence>
<keyword evidence="12" id="KW-0624">Polysaccharide degradation</keyword>
<dbReference type="PANTHER" id="PTHR22595:SF79">
    <property type="entry name" value="CHITINASE 12"/>
    <property type="match status" value="1"/>
</dbReference>
<feature type="domain" description="Chitin-binding type-1" evidence="17">
    <location>
        <begin position="112"/>
        <end position="157"/>
    </location>
</feature>
<dbReference type="PROSITE" id="PS50941">
    <property type="entry name" value="CHIT_BIND_I_2"/>
    <property type="match status" value="2"/>
</dbReference>
<evidence type="ECO:0000256" key="15">
    <source>
        <dbReference type="PROSITE-ProRule" id="PRU00261"/>
    </source>
</evidence>
<dbReference type="SUPFAM" id="SSF57016">
    <property type="entry name" value="Plant lectins/antimicrobial peptides"/>
    <property type="match status" value="2"/>
</dbReference>